<proteinExistence type="predicted"/>
<sequence length="109" mass="12983">MFTLRVETPVSSLQPACFFIRDAEGRLLARIREIRGGSLLRRLLFYTKFRAALRLILEVEEYATGRRLLLERPFILPRMRYRLVAEDGSPIWQFEEQGFLIPHYRILSR</sequence>
<name>A0A212QUS6_9CHLR</name>
<accession>A0A212QUS6</accession>
<gene>
    <name evidence="1" type="ORF">SAMN02746019_00006400</name>
</gene>
<dbReference type="Proteomes" id="UP000197025">
    <property type="component" value="Unassembled WGS sequence"/>
</dbReference>
<organism evidence="1 2">
    <name type="scientific">Thermoflexus hugenholtzii JAD2</name>
    <dbReference type="NCBI Taxonomy" id="877466"/>
    <lineage>
        <taxon>Bacteria</taxon>
        <taxon>Bacillati</taxon>
        <taxon>Chloroflexota</taxon>
        <taxon>Thermoflexia</taxon>
        <taxon>Thermoflexales</taxon>
        <taxon>Thermoflexaceae</taxon>
        <taxon>Thermoflexus</taxon>
    </lineage>
</organism>
<protein>
    <submittedName>
        <fullName evidence="1">Uncharacterized protein</fullName>
    </submittedName>
</protein>
<dbReference type="RefSeq" id="WP_088570910.1">
    <property type="nucleotide sequence ID" value="NZ_FYEK01000024.1"/>
</dbReference>
<dbReference type="InParanoid" id="A0A212QUS6"/>
<evidence type="ECO:0000313" key="1">
    <source>
        <dbReference type="EMBL" id="SNB63441.1"/>
    </source>
</evidence>
<keyword evidence="2" id="KW-1185">Reference proteome</keyword>
<reference evidence="2" key="1">
    <citation type="submission" date="2017-06" db="EMBL/GenBank/DDBJ databases">
        <authorList>
            <person name="Varghese N."/>
            <person name="Submissions S."/>
        </authorList>
    </citation>
    <scope>NUCLEOTIDE SEQUENCE [LARGE SCALE GENOMIC DNA]</scope>
    <source>
        <strain evidence="2">JAD2</strain>
    </source>
</reference>
<dbReference type="EMBL" id="FYEK01000024">
    <property type="protein sequence ID" value="SNB63441.1"/>
    <property type="molecule type" value="Genomic_DNA"/>
</dbReference>
<dbReference type="AlphaFoldDB" id="A0A212QUS6"/>
<evidence type="ECO:0000313" key="2">
    <source>
        <dbReference type="Proteomes" id="UP000197025"/>
    </source>
</evidence>